<sequence>MPTGTTGHENTREQQTWRDKPKIERIAPPFPSVHGLAEKVEVENSLANSVPLPSDELTFGPRKNVWSGQQCNKKKLQSQNHIVPLQKVTDIQRRKRSNLNLS</sequence>
<name>A0A1A9UWK6_GLOAU</name>
<dbReference type="Proteomes" id="UP000078200">
    <property type="component" value="Unassembled WGS sequence"/>
</dbReference>
<evidence type="ECO:0000313" key="1">
    <source>
        <dbReference type="EnsemblMetazoa" id="GAUT018153-PA"/>
    </source>
</evidence>
<evidence type="ECO:0000313" key="2">
    <source>
        <dbReference type="Proteomes" id="UP000078200"/>
    </source>
</evidence>
<dbReference type="VEuPathDB" id="VectorBase:GAUT018153"/>
<accession>A0A1A9UWK6</accession>
<dbReference type="EnsemblMetazoa" id="GAUT018153-RA">
    <property type="protein sequence ID" value="GAUT018153-PA"/>
    <property type="gene ID" value="GAUT018153"/>
</dbReference>
<organism evidence="1 2">
    <name type="scientific">Glossina austeni</name>
    <name type="common">Savannah tsetse fly</name>
    <dbReference type="NCBI Taxonomy" id="7395"/>
    <lineage>
        <taxon>Eukaryota</taxon>
        <taxon>Metazoa</taxon>
        <taxon>Ecdysozoa</taxon>
        <taxon>Arthropoda</taxon>
        <taxon>Hexapoda</taxon>
        <taxon>Insecta</taxon>
        <taxon>Pterygota</taxon>
        <taxon>Neoptera</taxon>
        <taxon>Endopterygota</taxon>
        <taxon>Diptera</taxon>
        <taxon>Brachycera</taxon>
        <taxon>Muscomorpha</taxon>
        <taxon>Hippoboscoidea</taxon>
        <taxon>Glossinidae</taxon>
        <taxon>Glossina</taxon>
    </lineage>
</organism>
<proteinExistence type="predicted"/>
<dbReference type="AlphaFoldDB" id="A0A1A9UWK6"/>
<protein>
    <submittedName>
        <fullName evidence="1">Uncharacterized protein</fullName>
    </submittedName>
</protein>
<keyword evidence="2" id="KW-1185">Reference proteome</keyword>
<reference evidence="1" key="1">
    <citation type="submission" date="2020-05" db="UniProtKB">
        <authorList>
            <consortium name="EnsemblMetazoa"/>
        </authorList>
    </citation>
    <scope>IDENTIFICATION</scope>
    <source>
        <strain evidence="1">TTRI</strain>
    </source>
</reference>